<evidence type="ECO:0000313" key="2">
    <source>
        <dbReference type="EMBL" id="CAE8709889.1"/>
    </source>
</evidence>
<evidence type="ECO:0000313" key="3">
    <source>
        <dbReference type="Proteomes" id="UP000626109"/>
    </source>
</evidence>
<organism evidence="2 3">
    <name type="scientific">Polarella glacialis</name>
    <name type="common">Dinoflagellate</name>
    <dbReference type="NCBI Taxonomy" id="89957"/>
    <lineage>
        <taxon>Eukaryota</taxon>
        <taxon>Sar</taxon>
        <taxon>Alveolata</taxon>
        <taxon>Dinophyceae</taxon>
        <taxon>Suessiales</taxon>
        <taxon>Suessiaceae</taxon>
        <taxon>Polarella</taxon>
    </lineage>
</organism>
<protein>
    <submittedName>
        <fullName evidence="2">Uncharacterized protein</fullName>
    </submittedName>
</protein>
<feature type="region of interest" description="Disordered" evidence="1">
    <location>
        <begin position="269"/>
        <end position="349"/>
    </location>
</feature>
<feature type="compositionally biased region" description="Low complexity" evidence="1">
    <location>
        <begin position="315"/>
        <end position="325"/>
    </location>
</feature>
<accession>A0A813KRC0</accession>
<evidence type="ECO:0000256" key="1">
    <source>
        <dbReference type="SAM" id="MobiDB-lite"/>
    </source>
</evidence>
<dbReference type="AlphaFoldDB" id="A0A813KRC0"/>
<gene>
    <name evidence="2" type="ORF">PGLA2088_LOCUS35680</name>
</gene>
<feature type="non-terminal residue" evidence="2">
    <location>
        <position position="1"/>
    </location>
</feature>
<comment type="caution">
    <text evidence="2">The sequence shown here is derived from an EMBL/GenBank/DDBJ whole genome shotgun (WGS) entry which is preliminary data.</text>
</comment>
<dbReference type="EMBL" id="CAJNNW010031909">
    <property type="protein sequence ID" value="CAE8709889.1"/>
    <property type="molecule type" value="Genomic_DNA"/>
</dbReference>
<proteinExistence type="predicted"/>
<sequence>EGKLHRQCVAFYVQRNISWSSELELMGCMPQMATYYDAYRICTALGMRLCFPSDALECCGQGCSAQNQIWTRSPEAESCLDKVFSSYTLPPPFDTSSTSSEPDADRSWAEADPAVLRQREELFLSIHEEARSTAPASVTYQPKFKAHAWGIGAIYLSGMVNARNNLHVGNDLRAVPPPPAGQCLAAEEEDGCEESCGDSVMSCGVTDTMQWLSQWLAKHRTATPSSTLTESSDLSFASIPRAWDQTGDLPAQAQLAGGWLQLFISSPSPSLDEGDCLQKRSAPREAGRRSARSQRPSAAESPGRPAAQAVSVTQAAPPVAAGPVAQMARKKAEQASESNADPASARPDRRPRALSYFCKSCSRYGVSAYHEVWSWLA</sequence>
<reference evidence="2" key="1">
    <citation type="submission" date="2021-02" db="EMBL/GenBank/DDBJ databases">
        <authorList>
            <person name="Dougan E. K."/>
            <person name="Rhodes N."/>
            <person name="Thang M."/>
            <person name="Chan C."/>
        </authorList>
    </citation>
    <scope>NUCLEOTIDE SEQUENCE</scope>
</reference>
<dbReference type="Proteomes" id="UP000626109">
    <property type="component" value="Unassembled WGS sequence"/>
</dbReference>
<feature type="compositionally biased region" description="Basic and acidic residues" evidence="1">
    <location>
        <begin position="276"/>
        <end position="288"/>
    </location>
</feature>
<name>A0A813KRC0_POLGL</name>